<dbReference type="InterPro" id="IPR002048">
    <property type="entry name" value="EF_hand_dom"/>
</dbReference>
<feature type="non-terminal residue" evidence="2">
    <location>
        <position position="1"/>
    </location>
</feature>
<gene>
    <name evidence="2" type="primary">Ank2</name>
    <name evidence="2" type="ORF">SPIL2461_LOCUS15252</name>
</gene>
<organism evidence="2 3">
    <name type="scientific">Symbiodinium pilosum</name>
    <name type="common">Dinoflagellate</name>
    <dbReference type="NCBI Taxonomy" id="2952"/>
    <lineage>
        <taxon>Eukaryota</taxon>
        <taxon>Sar</taxon>
        <taxon>Alveolata</taxon>
        <taxon>Dinophyceae</taxon>
        <taxon>Suessiales</taxon>
        <taxon>Symbiodiniaceae</taxon>
        <taxon>Symbiodinium</taxon>
    </lineage>
</organism>
<dbReference type="AlphaFoldDB" id="A0A812UAH8"/>
<dbReference type="EMBL" id="CAJNIZ010036769">
    <property type="protein sequence ID" value="CAE7567373.1"/>
    <property type="molecule type" value="Genomic_DNA"/>
</dbReference>
<dbReference type="PROSITE" id="PS00018">
    <property type="entry name" value="EF_HAND_1"/>
    <property type="match status" value="1"/>
</dbReference>
<evidence type="ECO:0000313" key="2">
    <source>
        <dbReference type="EMBL" id="CAE7567373.1"/>
    </source>
</evidence>
<dbReference type="GO" id="GO:0005509">
    <property type="term" value="F:calcium ion binding"/>
    <property type="evidence" value="ECO:0007669"/>
    <property type="project" value="InterPro"/>
</dbReference>
<dbReference type="OrthoDB" id="406759at2759"/>
<accession>A0A812UAH8</accession>
<name>A0A812UAH8_SYMPI</name>
<dbReference type="InterPro" id="IPR018247">
    <property type="entry name" value="EF_Hand_1_Ca_BS"/>
</dbReference>
<protein>
    <submittedName>
        <fullName evidence="2">Ank2 protein</fullName>
    </submittedName>
</protein>
<evidence type="ECO:0000313" key="3">
    <source>
        <dbReference type="Proteomes" id="UP000649617"/>
    </source>
</evidence>
<dbReference type="Proteomes" id="UP000649617">
    <property type="component" value="Unassembled WGS sequence"/>
</dbReference>
<evidence type="ECO:0000259" key="1">
    <source>
        <dbReference type="PROSITE" id="PS50222"/>
    </source>
</evidence>
<comment type="caution">
    <text evidence="2">The sequence shown here is derived from an EMBL/GenBank/DDBJ whole genome shotgun (WGS) entry which is preliminary data.</text>
</comment>
<reference evidence="2" key="1">
    <citation type="submission" date="2021-02" db="EMBL/GenBank/DDBJ databases">
        <authorList>
            <person name="Dougan E. K."/>
            <person name="Rhodes N."/>
            <person name="Thang M."/>
            <person name="Chan C."/>
        </authorList>
    </citation>
    <scope>NUCLEOTIDE SEQUENCE</scope>
</reference>
<sequence>DHLVTKSEIGTLQRDGSFKDRFGQQLFAADANGDGALTRQEFQAGLISVAASFSSDIAQLYQEVSSKFWLIPKRSYCCNAQGICAPEPPPTAPSNDTTTAEPSYNCHEDYDNRLSWPEHKRAWCCARYHVACFHAPVELYHCDRGYGQWESAWSPHKKAWCCFHLGKGCNFHYHDYHYHVHHAAYDCQAGLSNWKAGWSSNKKVWCCQHEGTGCVSKFDCHAGLANWHAGWSPHKKEWCCSNFGLGCLASKPFDCLAGYSNWQAGWSEAKKSWCCAHENKGCGSGDYVAGQYYH</sequence>
<dbReference type="PROSITE" id="PS50222">
    <property type="entry name" value="EF_HAND_2"/>
    <property type="match status" value="1"/>
</dbReference>
<keyword evidence="3" id="KW-1185">Reference proteome</keyword>
<proteinExistence type="predicted"/>
<feature type="domain" description="EF-hand" evidence="1">
    <location>
        <begin position="17"/>
        <end position="52"/>
    </location>
</feature>